<dbReference type="EMBL" id="JAMQOS010000004">
    <property type="protein sequence ID" value="MDS0282903.1"/>
    <property type="molecule type" value="Genomic_DNA"/>
</dbReference>
<dbReference type="InterPro" id="IPR040624">
    <property type="entry name" value="HalOD1"/>
</dbReference>
<sequence length="77" mass="8450">MRESHSASEAVIEAVSRRAGVDPLELETPLYDAVDPDELDGLFDGANRPGRSPVEVTFRYHGYTVTVDGDRTVTLTE</sequence>
<dbReference type="Proteomes" id="UP001268864">
    <property type="component" value="Unassembled WGS sequence"/>
</dbReference>
<comment type="caution">
    <text evidence="2">The sequence shown here is derived from an EMBL/GenBank/DDBJ whole genome shotgun (WGS) entry which is preliminary data.</text>
</comment>
<dbReference type="RefSeq" id="WP_310900742.1">
    <property type="nucleotide sequence ID" value="NZ_JAMQOS010000004.1"/>
</dbReference>
<keyword evidence="3" id="KW-1185">Reference proteome</keyword>
<evidence type="ECO:0000313" key="2">
    <source>
        <dbReference type="EMBL" id="MDS0282903.1"/>
    </source>
</evidence>
<name>A0ABU2FQ68_9EURY</name>
<evidence type="ECO:0000313" key="3">
    <source>
        <dbReference type="Proteomes" id="UP001268864"/>
    </source>
</evidence>
<dbReference type="Pfam" id="PF18545">
    <property type="entry name" value="HalOD1"/>
    <property type="match status" value="1"/>
</dbReference>
<feature type="domain" description="Halobacterial output" evidence="1">
    <location>
        <begin position="4"/>
        <end position="76"/>
    </location>
</feature>
<proteinExistence type="predicted"/>
<accession>A0ABU2FQ68</accession>
<reference evidence="2 3" key="1">
    <citation type="submission" date="2022-06" db="EMBL/GenBank/DDBJ databases">
        <title>Halomicroarcula sp. a new haloarchaeum isolate from saline soil.</title>
        <authorList>
            <person name="Strakova D."/>
            <person name="Galisteo C."/>
            <person name="Sanchez-Porro C."/>
            <person name="Ventosa A."/>
        </authorList>
    </citation>
    <scope>NUCLEOTIDE SEQUENCE [LARGE SCALE GENOMIC DNA]</scope>
    <source>
        <strain evidence="2 3">S3CR25-11</strain>
    </source>
</reference>
<gene>
    <name evidence="2" type="ORF">NDI86_12280</name>
</gene>
<evidence type="ECO:0000259" key="1">
    <source>
        <dbReference type="Pfam" id="PF18545"/>
    </source>
</evidence>
<organism evidence="2 3">
    <name type="scientific">Haloarcula onubensis</name>
    <dbReference type="NCBI Taxonomy" id="2950539"/>
    <lineage>
        <taxon>Archaea</taxon>
        <taxon>Methanobacteriati</taxon>
        <taxon>Methanobacteriota</taxon>
        <taxon>Stenosarchaea group</taxon>
        <taxon>Halobacteria</taxon>
        <taxon>Halobacteriales</taxon>
        <taxon>Haloarculaceae</taxon>
        <taxon>Haloarcula</taxon>
    </lineage>
</organism>
<protein>
    <recommendedName>
        <fullName evidence="1">Halobacterial output domain-containing protein</fullName>
    </recommendedName>
</protein>